<dbReference type="PROSITE" id="PS00211">
    <property type="entry name" value="ABC_TRANSPORTER_1"/>
    <property type="match status" value="1"/>
</dbReference>
<dbReference type="PANTHER" id="PTHR43038">
    <property type="entry name" value="ATP-BINDING CASSETTE, SUB-FAMILY H, MEMBER 1"/>
    <property type="match status" value="1"/>
</dbReference>
<dbReference type="Gene3D" id="3.40.50.300">
    <property type="entry name" value="P-loop containing nucleotide triphosphate hydrolases"/>
    <property type="match status" value="1"/>
</dbReference>
<dbReference type="PROSITE" id="PS50893">
    <property type="entry name" value="ABC_TRANSPORTER_2"/>
    <property type="match status" value="1"/>
</dbReference>
<dbReference type="Proteomes" id="UP000093044">
    <property type="component" value="Chromosome"/>
</dbReference>
<evidence type="ECO:0000313" key="2">
    <source>
        <dbReference type="Proteomes" id="UP000093044"/>
    </source>
</evidence>
<dbReference type="AlphaFoldDB" id="A0A1B2I2C2"/>
<dbReference type="InterPro" id="IPR003593">
    <property type="entry name" value="AAA+_ATPase"/>
</dbReference>
<dbReference type="GeneID" id="83056775"/>
<name>A0A1B2I2C2_9BACT</name>
<dbReference type="InterPro" id="IPR027417">
    <property type="entry name" value="P-loop_NTPase"/>
</dbReference>
<dbReference type="SMART" id="SM00382">
    <property type="entry name" value="AAA"/>
    <property type="match status" value="1"/>
</dbReference>
<dbReference type="OrthoDB" id="9804819at2"/>
<reference evidence="1" key="1">
    <citation type="submission" date="2016-08" db="EMBL/GenBank/DDBJ databases">
        <title>Complete genome of Cloacibacillus porcorum.</title>
        <authorList>
            <person name="Looft T."/>
            <person name="Bayles D.O."/>
            <person name="Alt D.P."/>
        </authorList>
    </citation>
    <scope>NUCLEOTIDE SEQUENCE [LARGE SCALE GENOMIC DNA]</scope>
    <source>
        <strain evidence="1">CL-84</strain>
    </source>
</reference>
<protein>
    <submittedName>
        <fullName evidence="1">ABC transporter</fullName>
    </submittedName>
</protein>
<dbReference type="PANTHER" id="PTHR43038:SF3">
    <property type="entry name" value="ABC TRANSPORTER G FAMILY MEMBER 20 ISOFORM X1"/>
    <property type="match status" value="1"/>
</dbReference>
<keyword evidence="2" id="KW-1185">Reference proteome</keyword>
<dbReference type="EMBL" id="CP016757">
    <property type="protein sequence ID" value="ANZ44106.1"/>
    <property type="molecule type" value="Genomic_DNA"/>
</dbReference>
<gene>
    <name evidence="1" type="ORF">BED41_02770</name>
</gene>
<organism evidence="1 2">
    <name type="scientific">Cloacibacillus porcorum</name>
    <dbReference type="NCBI Taxonomy" id="1197717"/>
    <lineage>
        <taxon>Bacteria</taxon>
        <taxon>Thermotogati</taxon>
        <taxon>Synergistota</taxon>
        <taxon>Synergistia</taxon>
        <taxon>Synergistales</taxon>
        <taxon>Synergistaceae</taxon>
        <taxon>Cloacibacillus</taxon>
    </lineage>
</organism>
<dbReference type="Pfam" id="PF00005">
    <property type="entry name" value="ABC_tran"/>
    <property type="match status" value="1"/>
</dbReference>
<dbReference type="SUPFAM" id="SSF52540">
    <property type="entry name" value="P-loop containing nucleoside triphosphate hydrolases"/>
    <property type="match status" value="1"/>
</dbReference>
<dbReference type="InterPro" id="IPR017871">
    <property type="entry name" value="ABC_transporter-like_CS"/>
</dbReference>
<dbReference type="STRING" id="1197717.BED41_02770"/>
<accession>A0A1B2I2C2</accession>
<proteinExistence type="predicted"/>
<dbReference type="KEGG" id="cpor:BED41_02770"/>
<sequence length="332" mass="36228">MPPVVVRTEHLTKKFGSFTAVDDINMSIEEGEVYGFLGPNGAGKSTTIRMLCGLLAPTSGKGLVLGLDLASNGQKLKEKIGYMSQKFSLYPELSVLENLNLYSGLYGLKGAEKKRRIDEMIELAGLVGRENEPTSSLSGGWRQRLALGCAILHKPKILFLDEATSGVDPKARLLFWDIIYDLAAEGTTVMVTTHFMDEAEHCNKVAFIYYGRLIADDSPDNLKKKIPGKLYEVTAADPMALLAKVQAGEGGPMIDSYFFGDKVHLLVAQDREITAEGIFAESKIERIEQSMEDVFVYLVKSHAGDDLGDGRISGIGNITANQAQEAKKEGTK</sequence>
<evidence type="ECO:0000313" key="1">
    <source>
        <dbReference type="EMBL" id="ANZ44106.1"/>
    </source>
</evidence>
<dbReference type="RefSeq" id="WP_066742828.1">
    <property type="nucleotide sequence ID" value="NZ_CALCLR010000059.1"/>
</dbReference>
<dbReference type="GO" id="GO:0005524">
    <property type="term" value="F:ATP binding"/>
    <property type="evidence" value="ECO:0007669"/>
    <property type="project" value="InterPro"/>
</dbReference>
<dbReference type="GO" id="GO:0016887">
    <property type="term" value="F:ATP hydrolysis activity"/>
    <property type="evidence" value="ECO:0007669"/>
    <property type="project" value="InterPro"/>
</dbReference>
<dbReference type="InterPro" id="IPR003439">
    <property type="entry name" value="ABC_transporter-like_ATP-bd"/>
</dbReference>